<dbReference type="PANTHER" id="PTHR30244:SF36">
    <property type="entry name" value="3-OXO-GLUCOSE-6-PHOSPHATE:GLUTAMATE AMINOTRANSFERASE"/>
    <property type="match status" value="1"/>
</dbReference>
<dbReference type="InterPro" id="IPR015421">
    <property type="entry name" value="PyrdxlP-dep_Trfase_major"/>
</dbReference>
<name>Q0YTS9_9CHLB</name>
<organism evidence="6 7">
    <name type="scientific">Chlorobium ferrooxidans DSM 13031</name>
    <dbReference type="NCBI Taxonomy" id="377431"/>
    <lineage>
        <taxon>Bacteria</taxon>
        <taxon>Pseudomonadati</taxon>
        <taxon>Chlorobiota</taxon>
        <taxon>Chlorobiia</taxon>
        <taxon>Chlorobiales</taxon>
        <taxon>Chlorobiaceae</taxon>
        <taxon>Chlorobium/Pelodictyon group</taxon>
        <taxon>Chlorobium</taxon>
    </lineage>
</organism>
<sequence length="384" mass="41889">MCCYQSALPAIVKTETVQLEHQVAELTSRGEAVALGRAAFGLFALLSLWKIANAPQKIALPSFLCQSPLAAVLHAGWEPVFCDIDVETGNVSDSEWQRVFDAGVDAVLFVHLFGNVGNAASVADLCRKKGIYFIEDAAQSFGGTLQNKPCGSFGDASLISFGHTKIIDVKHGGMVLTDDGSLADQIRKFTDTYSGFTSDSASVAAKFLEMFYAARNQLGIKPEGAREAFGGLMSIYKPLVLSRWNPAAAEEISAQLTRLESAAEQRNEKSLEYMDLLSDTALVPLRMTAGSVPWRAVFRLPGIDWAEQKALSDAVRLESIDISNWYIPSHWMMARDGSSTAQLGFTESLSQEIFQLWVDDRTSMDRVKKSASVFISKLDKAGYG</sequence>
<comment type="caution">
    <text evidence="6">The sequence shown here is derived from an EMBL/GenBank/DDBJ whole genome shotgun (WGS) entry which is preliminary data.</text>
</comment>
<dbReference type="InterPro" id="IPR015424">
    <property type="entry name" value="PyrdxlP-dep_Trfase"/>
</dbReference>
<dbReference type="GO" id="GO:0030170">
    <property type="term" value="F:pyridoxal phosphate binding"/>
    <property type="evidence" value="ECO:0007669"/>
    <property type="project" value="TreeGrafter"/>
</dbReference>
<reference evidence="6 7" key="1">
    <citation type="submission" date="2006-07" db="EMBL/GenBank/DDBJ databases">
        <title>Annotation of the draft genome assembly of Chlorobium ferroxidans DSM 13031.</title>
        <authorList>
            <consortium name="US DOE Joint Genome Institute (JGI-ORNL)"/>
            <person name="Larimer F."/>
            <person name="Land M."/>
            <person name="Hauser L."/>
        </authorList>
    </citation>
    <scope>NUCLEOTIDE SEQUENCE [LARGE SCALE GENOMIC DNA]</scope>
    <source>
        <strain evidence="6 7">DSM 13031</strain>
    </source>
</reference>
<dbReference type="GO" id="GO:0008483">
    <property type="term" value="F:transaminase activity"/>
    <property type="evidence" value="ECO:0007669"/>
    <property type="project" value="UniProtKB-KW"/>
</dbReference>
<evidence type="ECO:0000256" key="1">
    <source>
        <dbReference type="ARBA" id="ARBA00022898"/>
    </source>
</evidence>
<dbReference type="EMBL" id="AASE01000002">
    <property type="protein sequence ID" value="EAT59822.1"/>
    <property type="molecule type" value="Genomic_DNA"/>
</dbReference>
<evidence type="ECO:0000313" key="6">
    <source>
        <dbReference type="EMBL" id="EAT59822.1"/>
    </source>
</evidence>
<dbReference type="AlphaFoldDB" id="Q0YTS9"/>
<dbReference type="SUPFAM" id="SSF53383">
    <property type="entry name" value="PLP-dependent transferases"/>
    <property type="match status" value="1"/>
</dbReference>
<proteinExistence type="inferred from homology"/>
<feature type="modified residue" description="N6-(pyridoxal phosphate)lysine" evidence="4">
    <location>
        <position position="165"/>
    </location>
</feature>
<dbReference type="Pfam" id="PF01041">
    <property type="entry name" value="DegT_DnrJ_EryC1"/>
    <property type="match status" value="1"/>
</dbReference>
<evidence type="ECO:0000256" key="5">
    <source>
        <dbReference type="RuleBase" id="RU004508"/>
    </source>
</evidence>
<keyword evidence="7" id="KW-1185">Reference proteome</keyword>
<protein>
    <submittedName>
        <fullName evidence="6">DegT/DnrJ/EryC1/StrS aminotransferase</fullName>
    </submittedName>
</protein>
<keyword evidence="6" id="KW-0808">Transferase</keyword>
<dbReference type="InterPro" id="IPR000653">
    <property type="entry name" value="DegT/StrS_aminotransferase"/>
</dbReference>
<dbReference type="Gene3D" id="3.90.1150.10">
    <property type="entry name" value="Aspartate Aminotransferase, domain 1"/>
    <property type="match status" value="1"/>
</dbReference>
<reference evidence="6 7" key="2">
    <citation type="submission" date="2006-07" db="EMBL/GenBank/DDBJ databases">
        <title>Sequencing of the draft genome and assembly of Chlorobium ferroxidans DSM 13031.</title>
        <authorList>
            <consortium name="US DOE Joint Genome Institute (JGI-PGF)"/>
            <person name="Copeland A."/>
            <person name="Lucas S."/>
            <person name="Lapidus A."/>
            <person name="Barry K."/>
            <person name="Glavina del Rio T."/>
            <person name="Dalin E."/>
            <person name="Tice H."/>
            <person name="Bruce D."/>
            <person name="Pitluck S."/>
            <person name="Richardson P."/>
        </authorList>
    </citation>
    <scope>NUCLEOTIDE SEQUENCE [LARGE SCALE GENOMIC DNA]</scope>
    <source>
        <strain evidence="6 7">DSM 13031</strain>
    </source>
</reference>
<accession>Q0YTS9</accession>
<dbReference type="Proteomes" id="UP000004162">
    <property type="component" value="Unassembled WGS sequence"/>
</dbReference>
<comment type="similarity">
    <text evidence="2 5">Belongs to the DegT/DnrJ/EryC1 family.</text>
</comment>
<dbReference type="OrthoDB" id="9810913at2"/>
<dbReference type="PIRSF" id="PIRSF000390">
    <property type="entry name" value="PLP_StrS"/>
    <property type="match status" value="1"/>
</dbReference>
<dbReference type="InterPro" id="IPR015422">
    <property type="entry name" value="PyrdxlP-dep_Trfase_small"/>
</dbReference>
<keyword evidence="6" id="KW-0032">Aminotransferase</keyword>
<dbReference type="PANTHER" id="PTHR30244">
    <property type="entry name" value="TRANSAMINASE"/>
    <property type="match status" value="1"/>
</dbReference>
<feature type="active site" description="Proton acceptor" evidence="3">
    <location>
        <position position="165"/>
    </location>
</feature>
<evidence type="ECO:0000256" key="4">
    <source>
        <dbReference type="PIRSR" id="PIRSR000390-2"/>
    </source>
</evidence>
<evidence type="ECO:0000313" key="7">
    <source>
        <dbReference type="Proteomes" id="UP000004162"/>
    </source>
</evidence>
<dbReference type="GO" id="GO:0000271">
    <property type="term" value="P:polysaccharide biosynthetic process"/>
    <property type="evidence" value="ECO:0007669"/>
    <property type="project" value="TreeGrafter"/>
</dbReference>
<evidence type="ECO:0000256" key="3">
    <source>
        <dbReference type="PIRSR" id="PIRSR000390-1"/>
    </source>
</evidence>
<dbReference type="Gene3D" id="3.40.640.10">
    <property type="entry name" value="Type I PLP-dependent aspartate aminotransferase-like (Major domain)"/>
    <property type="match status" value="1"/>
</dbReference>
<keyword evidence="1 4" id="KW-0663">Pyridoxal phosphate</keyword>
<gene>
    <name evidence="6" type="ORF">CferDRAFT_1829</name>
</gene>
<evidence type="ECO:0000256" key="2">
    <source>
        <dbReference type="ARBA" id="ARBA00037999"/>
    </source>
</evidence>